<dbReference type="PANTHER" id="PTHR47510:SF3">
    <property type="entry name" value="ENDO_EXONUCLEASE_PHOSPHATASE DOMAIN-CONTAINING PROTEIN"/>
    <property type="match status" value="1"/>
</dbReference>
<reference evidence="3" key="2">
    <citation type="submission" date="2023-11" db="UniProtKB">
        <authorList>
            <consortium name="WormBaseParasite"/>
        </authorList>
    </citation>
    <scope>IDENTIFICATION</scope>
</reference>
<reference evidence="2" key="1">
    <citation type="submission" date="2022-06" db="EMBL/GenBank/DDBJ databases">
        <authorList>
            <person name="Berger JAMES D."/>
            <person name="Berger JAMES D."/>
        </authorList>
    </citation>
    <scope>NUCLEOTIDE SEQUENCE [LARGE SCALE GENOMIC DNA]</scope>
</reference>
<name>A0AA85JBV2_TRIRE</name>
<keyword evidence="2" id="KW-1185">Reference proteome</keyword>
<dbReference type="AlphaFoldDB" id="A0AA85JBV2"/>
<evidence type="ECO:0000259" key="1">
    <source>
        <dbReference type="PROSITE" id="PS50878"/>
    </source>
</evidence>
<dbReference type="InterPro" id="IPR043502">
    <property type="entry name" value="DNA/RNA_pol_sf"/>
</dbReference>
<dbReference type="Proteomes" id="UP000050795">
    <property type="component" value="Unassembled WGS sequence"/>
</dbReference>
<accession>A0AA85JBV2</accession>
<dbReference type="InterPro" id="IPR000477">
    <property type="entry name" value="RT_dom"/>
</dbReference>
<evidence type="ECO:0000313" key="3">
    <source>
        <dbReference type="WBParaSite" id="TREG1_140700.1"/>
    </source>
</evidence>
<dbReference type="Pfam" id="PF00078">
    <property type="entry name" value="RVT_1"/>
    <property type="match status" value="1"/>
</dbReference>
<feature type="domain" description="Reverse transcriptase" evidence="1">
    <location>
        <begin position="112"/>
        <end position="221"/>
    </location>
</feature>
<dbReference type="PROSITE" id="PS50878">
    <property type="entry name" value="RT_POL"/>
    <property type="match status" value="1"/>
</dbReference>
<sequence>MYNHTLLSCKSPISLWKLFNEITGNSKRCNVFPSYDVNALNLSVIRSPSTITTSNVTNLVADNFHDFNTLHLLKCLKTLKPSRSLGPDGVLAYVLKQCADALCSPLTNILNASFSENVVPVPWKDIKIVPVPKPGNRKNVKFRPIAITSPFLKLMEKLVLLKLEPSLKSFKDPKQFAYSQGRSTLDAAAVLHNSIVSSLDKGAKYVRCTFLDFTSAFDSAP</sequence>
<dbReference type="SUPFAM" id="SSF56672">
    <property type="entry name" value="DNA/RNA polymerases"/>
    <property type="match status" value="1"/>
</dbReference>
<proteinExistence type="predicted"/>
<dbReference type="PANTHER" id="PTHR47510">
    <property type="entry name" value="REVERSE TRANSCRIPTASE DOMAIN-CONTAINING PROTEIN"/>
    <property type="match status" value="1"/>
</dbReference>
<evidence type="ECO:0000313" key="2">
    <source>
        <dbReference type="Proteomes" id="UP000050795"/>
    </source>
</evidence>
<organism evidence="2 3">
    <name type="scientific">Trichobilharzia regenti</name>
    <name type="common">Nasal bird schistosome</name>
    <dbReference type="NCBI Taxonomy" id="157069"/>
    <lineage>
        <taxon>Eukaryota</taxon>
        <taxon>Metazoa</taxon>
        <taxon>Spiralia</taxon>
        <taxon>Lophotrochozoa</taxon>
        <taxon>Platyhelminthes</taxon>
        <taxon>Trematoda</taxon>
        <taxon>Digenea</taxon>
        <taxon>Strigeidida</taxon>
        <taxon>Schistosomatoidea</taxon>
        <taxon>Schistosomatidae</taxon>
        <taxon>Trichobilharzia</taxon>
    </lineage>
</organism>
<dbReference type="WBParaSite" id="TREG1_140700.1">
    <property type="protein sequence ID" value="TREG1_140700.1"/>
    <property type="gene ID" value="TREG1_140700"/>
</dbReference>
<protein>
    <recommendedName>
        <fullName evidence="1">Reverse transcriptase domain-containing protein</fullName>
    </recommendedName>
</protein>